<dbReference type="Proteomes" id="UP001152795">
    <property type="component" value="Unassembled WGS sequence"/>
</dbReference>
<sequence>MPKYLQTCNCHFHEQRKSSGGDLQVLNLGKNGLSELANTFVKFLKAELGIKSPAVVNVCTDCLRGCMKKRVFTKHIPPNIVRTIENKEDHDLSFNVVVPAEENATISVGSQSSSQVSEVTITVSSPSQKLEDSEQSDDVGVTEWAKTFKEKEIQTDDNYIFNSKDDYEALLQRTLKQFGISEQGLASLRNLGVAAHPRTIQAAAQSSATFHLNIVAEFFQEVVQNEHFLVFCIDDYHNIHTMHRPEAKTQTQQVHMATLLVKVFPKV</sequence>
<name>A0A7D9DMD2_PARCT</name>
<protein>
    <submittedName>
        <fullName evidence="1">Uncharacterized protein</fullName>
    </submittedName>
</protein>
<comment type="caution">
    <text evidence="1">The sequence shown here is derived from an EMBL/GenBank/DDBJ whole genome shotgun (WGS) entry which is preliminary data.</text>
</comment>
<dbReference type="EMBL" id="CACRXK020001300">
    <property type="protein sequence ID" value="CAB3988267.1"/>
    <property type="molecule type" value="Genomic_DNA"/>
</dbReference>
<reference evidence="1" key="1">
    <citation type="submission" date="2020-04" db="EMBL/GenBank/DDBJ databases">
        <authorList>
            <person name="Alioto T."/>
            <person name="Alioto T."/>
            <person name="Gomez Garrido J."/>
        </authorList>
    </citation>
    <scope>NUCLEOTIDE SEQUENCE</scope>
    <source>
        <strain evidence="1">A484AB</strain>
    </source>
</reference>
<proteinExistence type="predicted"/>
<keyword evidence="2" id="KW-1185">Reference proteome</keyword>
<evidence type="ECO:0000313" key="1">
    <source>
        <dbReference type="EMBL" id="CAB3988267.1"/>
    </source>
</evidence>
<dbReference type="AlphaFoldDB" id="A0A7D9DMD2"/>
<accession>A0A7D9DMD2</accession>
<organism evidence="1 2">
    <name type="scientific">Paramuricea clavata</name>
    <name type="common">Red gorgonian</name>
    <name type="synonym">Violescent sea-whip</name>
    <dbReference type="NCBI Taxonomy" id="317549"/>
    <lineage>
        <taxon>Eukaryota</taxon>
        <taxon>Metazoa</taxon>
        <taxon>Cnidaria</taxon>
        <taxon>Anthozoa</taxon>
        <taxon>Octocorallia</taxon>
        <taxon>Malacalcyonacea</taxon>
        <taxon>Plexauridae</taxon>
        <taxon>Paramuricea</taxon>
    </lineage>
</organism>
<evidence type="ECO:0000313" key="2">
    <source>
        <dbReference type="Proteomes" id="UP001152795"/>
    </source>
</evidence>
<gene>
    <name evidence="1" type="ORF">PACLA_8A004324</name>
</gene>